<keyword evidence="3" id="KW-1185">Reference proteome</keyword>
<sequence length="164" mass="18566">MDDDDSLEDKDDPNNNNEKQNKSFKSFNLLNALMMLKDLLFLKVCPMFSASLVKKILENFVSDEFYPDLVPTAVFEALESENDFVDGKDYVYVNSFPCIAAPIAYSPPPATFIVSIFAEIESKSQLQRSRSSILRKSYTSDDELDELRSPLSSMLFTSPSMESK</sequence>
<feature type="compositionally biased region" description="Acidic residues" evidence="1">
    <location>
        <begin position="1"/>
        <end position="11"/>
    </location>
</feature>
<comment type="caution">
    <text evidence="2">The sequence shown here is derived from an EMBL/GenBank/DDBJ whole genome shotgun (WGS) entry which is preliminary data.</text>
</comment>
<proteinExistence type="predicted"/>
<dbReference type="GO" id="GO:0005643">
    <property type="term" value="C:nuclear pore"/>
    <property type="evidence" value="ECO:0007669"/>
    <property type="project" value="InterPro"/>
</dbReference>
<gene>
    <name evidence="2" type="ORF">LLUT_LOCUS22704</name>
</gene>
<organism evidence="2 3">
    <name type="scientific">Lupinus luteus</name>
    <name type="common">European yellow lupine</name>
    <dbReference type="NCBI Taxonomy" id="3873"/>
    <lineage>
        <taxon>Eukaryota</taxon>
        <taxon>Viridiplantae</taxon>
        <taxon>Streptophyta</taxon>
        <taxon>Embryophyta</taxon>
        <taxon>Tracheophyta</taxon>
        <taxon>Spermatophyta</taxon>
        <taxon>Magnoliopsida</taxon>
        <taxon>eudicotyledons</taxon>
        <taxon>Gunneridae</taxon>
        <taxon>Pentapetalae</taxon>
        <taxon>rosids</taxon>
        <taxon>fabids</taxon>
        <taxon>Fabales</taxon>
        <taxon>Fabaceae</taxon>
        <taxon>Papilionoideae</taxon>
        <taxon>50 kb inversion clade</taxon>
        <taxon>genistoids sensu lato</taxon>
        <taxon>core genistoids</taxon>
        <taxon>Genisteae</taxon>
        <taxon>Lupinus</taxon>
    </lineage>
</organism>
<name>A0AAV1XJ82_LUPLU</name>
<feature type="region of interest" description="Disordered" evidence="1">
    <location>
        <begin position="1"/>
        <end position="20"/>
    </location>
</feature>
<dbReference type="PANTHER" id="PTHR31344">
    <property type="entry name" value="NUCLEAR PORE COMPLEX PROTEIN NUP205"/>
    <property type="match status" value="1"/>
</dbReference>
<accession>A0AAV1XJ82</accession>
<evidence type="ECO:0000313" key="2">
    <source>
        <dbReference type="EMBL" id="CAL0321644.1"/>
    </source>
</evidence>
<evidence type="ECO:0000313" key="3">
    <source>
        <dbReference type="Proteomes" id="UP001497480"/>
    </source>
</evidence>
<dbReference type="EMBL" id="CAXHTB010000015">
    <property type="protein sequence ID" value="CAL0321644.1"/>
    <property type="molecule type" value="Genomic_DNA"/>
</dbReference>
<dbReference type="AlphaFoldDB" id="A0AAV1XJ82"/>
<dbReference type="Proteomes" id="UP001497480">
    <property type="component" value="Unassembled WGS sequence"/>
</dbReference>
<dbReference type="PANTHER" id="PTHR31344:SF15">
    <property type="entry name" value="EEIG1_EHBP1 PROTEIN AMINO-TERMINAL DOMAIN PROTEIN"/>
    <property type="match status" value="1"/>
</dbReference>
<reference evidence="2 3" key="1">
    <citation type="submission" date="2024-03" db="EMBL/GenBank/DDBJ databases">
        <authorList>
            <person name="Martinez-Hernandez J."/>
        </authorList>
    </citation>
    <scope>NUCLEOTIDE SEQUENCE [LARGE SCALE GENOMIC DNA]</scope>
</reference>
<evidence type="ECO:0000256" key="1">
    <source>
        <dbReference type="SAM" id="MobiDB-lite"/>
    </source>
</evidence>
<dbReference type="InterPro" id="IPR021827">
    <property type="entry name" value="Nup186/Nup192/Nup205"/>
</dbReference>
<protein>
    <submittedName>
        <fullName evidence="2">Uncharacterized protein</fullName>
    </submittedName>
</protein>